<accession>A0A926HW22</accession>
<dbReference type="GO" id="GO:0005829">
    <property type="term" value="C:cytosol"/>
    <property type="evidence" value="ECO:0007669"/>
    <property type="project" value="TreeGrafter"/>
</dbReference>
<feature type="domain" description="B12-binding" evidence="22">
    <location>
        <begin position="672"/>
        <end position="795"/>
    </location>
</feature>
<dbReference type="Gene3D" id="1.10.1240.10">
    <property type="entry name" value="Methionine synthase domain"/>
    <property type="match status" value="1"/>
</dbReference>
<evidence type="ECO:0000256" key="15">
    <source>
        <dbReference type="ARBA" id="ARBA00023167"/>
    </source>
</evidence>
<comment type="function">
    <text evidence="17">Catalyzes the transfer of a methyl group from methyl-cobalamin to homocysteine, yielding enzyme-bound cob(I)alamin and methionine. Subsequently, remethylates the cofactor using methyltetrahydrofolate.</text>
</comment>
<dbReference type="InterPro" id="IPR003759">
    <property type="entry name" value="Cbl-bd_cap"/>
</dbReference>
<keyword evidence="14 19" id="KW-0862">Zinc</keyword>
<dbReference type="InterPro" id="IPR011005">
    <property type="entry name" value="Dihydropteroate_synth-like_sf"/>
</dbReference>
<feature type="binding site" evidence="19">
    <location>
        <position position="270"/>
    </location>
    <ligand>
        <name>Zn(2+)</name>
        <dbReference type="ChEBI" id="CHEBI:29105"/>
    </ligand>
</feature>
<reference evidence="24" key="1">
    <citation type="submission" date="2020-08" db="EMBL/GenBank/DDBJ databases">
        <title>Genome public.</title>
        <authorList>
            <person name="Liu C."/>
            <person name="Sun Q."/>
        </authorList>
    </citation>
    <scope>NUCLEOTIDE SEQUENCE</scope>
    <source>
        <strain evidence="24">NSJ-63</strain>
    </source>
</reference>
<comment type="pathway">
    <text evidence="4">Amino-acid biosynthesis; L-methionine biosynthesis via de novo pathway; L-methionine from L-homocysteine (MetH route): step 1/1.</text>
</comment>
<feature type="binding site" evidence="19">
    <location>
        <position position="204"/>
    </location>
    <ligand>
        <name>Zn(2+)</name>
        <dbReference type="ChEBI" id="CHEBI:29105"/>
    </ligand>
</feature>
<dbReference type="InterPro" id="IPR006158">
    <property type="entry name" value="Cobalamin-bd"/>
</dbReference>
<comment type="catalytic activity">
    <reaction evidence="1">
        <text>(6S)-5-methyl-5,6,7,8-tetrahydrofolate + L-homocysteine = (6S)-5,6,7,8-tetrahydrofolate + L-methionine</text>
        <dbReference type="Rhea" id="RHEA:11172"/>
        <dbReference type="ChEBI" id="CHEBI:18608"/>
        <dbReference type="ChEBI" id="CHEBI:57453"/>
        <dbReference type="ChEBI" id="CHEBI:57844"/>
        <dbReference type="ChEBI" id="CHEBI:58199"/>
        <dbReference type="EC" id="2.1.1.13"/>
    </reaction>
</comment>
<feature type="domain" description="Hcy-binding" evidence="20">
    <location>
        <begin position="1"/>
        <end position="284"/>
    </location>
</feature>
<dbReference type="InterPro" id="IPR036594">
    <property type="entry name" value="Meth_synthase_dom"/>
</dbReference>
<dbReference type="PROSITE" id="PS50972">
    <property type="entry name" value="PTERIN_BINDING"/>
    <property type="match status" value="1"/>
</dbReference>
<keyword evidence="13 19" id="KW-0479">Metal-binding</keyword>
<evidence type="ECO:0000256" key="19">
    <source>
        <dbReference type="PROSITE-ProRule" id="PRU00333"/>
    </source>
</evidence>
<dbReference type="Pfam" id="PF00809">
    <property type="entry name" value="Pterin_bind"/>
    <property type="match status" value="1"/>
</dbReference>
<dbReference type="PROSITE" id="PS51332">
    <property type="entry name" value="B12_BINDING"/>
    <property type="match status" value="1"/>
</dbReference>
<dbReference type="Pfam" id="PF02607">
    <property type="entry name" value="B12-binding_2"/>
    <property type="match status" value="1"/>
</dbReference>
<organism evidence="24 25">
    <name type="scientific">Guopingia tenuis</name>
    <dbReference type="NCBI Taxonomy" id="2763656"/>
    <lineage>
        <taxon>Bacteria</taxon>
        <taxon>Bacillati</taxon>
        <taxon>Bacillota</taxon>
        <taxon>Clostridia</taxon>
        <taxon>Christensenellales</taxon>
        <taxon>Christensenellaceae</taxon>
        <taxon>Guopingia</taxon>
    </lineage>
</organism>
<dbReference type="SMART" id="SM01018">
    <property type="entry name" value="B12-binding_2"/>
    <property type="match status" value="1"/>
</dbReference>
<dbReference type="Pfam" id="PF02574">
    <property type="entry name" value="S-methyl_trans"/>
    <property type="match status" value="1"/>
</dbReference>
<keyword evidence="16" id="KW-0170">Cobalt</keyword>
<dbReference type="SUPFAM" id="SSF47644">
    <property type="entry name" value="Methionine synthase domain"/>
    <property type="match status" value="1"/>
</dbReference>
<dbReference type="PIRSF" id="PIRSF037472">
    <property type="entry name" value="DHPS_mtfrase"/>
    <property type="match status" value="1"/>
</dbReference>
<evidence type="ECO:0000256" key="10">
    <source>
        <dbReference type="ARBA" id="ARBA00022628"/>
    </source>
</evidence>
<dbReference type="InterPro" id="IPR003726">
    <property type="entry name" value="HCY_dom"/>
</dbReference>
<evidence type="ECO:0000256" key="5">
    <source>
        <dbReference type="ARBA" id="ARBA00010398"/>
    </source>
</evidence>
<gene>
    <name evidence="24" type="ORF">H8693_01345</name>
</gene>
<evidence type="ECO:0000259" key="22">
    <source>
        <dbReference type="PROSITE" id="PS51332"/>
    </source>
</evidence>
<evidence type="ECO:0000256" key="4">
    <source>
        <dbReference type="ARBA" id="ARBA00005178"/>
    </source>
</evidence>
<dbReference type="PROSITE" id="PS51337">
    <property type="entry name" value="B12_BINDING_NTER"/>
    <property type="match status" value="1"/>
</dbReference>
<dbReference type="SUPFAM" id="SSF51717">
    <property type="entry name" value="Dihydropteroate synthetase-like"/>
    <property type="match status" value="1"/>
</dbReference>
<evidence type="ECO:0000256" key="16">
    <source>
        <dbReference type="ARBA" id="ARBA00023285"/>
    </source>
</evidence>
<dbReference type="InterPro" id="IPR036724">
    <property type="entry name" value="Cobalamin-bd_sf"/>
</dbReference>
<comment type="caution">
    <text evidence="24">The sequence shown here is derived from an EMBL/GenBank/DDBJ whole genome shotgun (WGS) entry which is preliminary data.</text>
</comment>
<feature type="domain" description="Pterin-binding" evidence="21">
    <location>
        <begin position="313"/>
        <end position="581"/>
    </location>
</feature>
<evidence type="ECO:0000259" key="20">
    <source>
        <dbReference type="PROSITE" id="PS50970"/>
    </source>
</evidence>
<dbReference type="EMBL" id="JACRSS010000001">
    <property type="protein sequence ID" value="MBC8537575.1"/>
    <property type="molecule type" value="Genomic_DNA"/>
</dbReference>
<dbReference type="InterPro" id="IPR017215">
    <property type="entry name" value="MetH_bac"/>
</dbReference>
<evidence type="ECO:0000259" key="23">
    <source>
        <dbReference type="PROSITE" id="PS51337"/>
    </source>
</evidence>
<protein>
    <recommendedName>
        <fullName evidence="7">Methionine synthase</fullName>
        <ecNumber evidence="6">2.1.1.13</ecNumber>
    </recommendedName>
    <alternativeName>
        <fullName evidence="18">5-methyltetrahydrofolate--homocysteine methyltransferase</fullName>
    </alternativeName>
</protein>
<keyword evidence="25" id="KW-1185">Reference proteome</keyword>
<dbReference type="CDD" id="cd02070">
    <property type="entry name" value="corrinoid_protein_B12-BD"/>
    <property type="match status" value="1"/>
</dbReference>
<dbReference type="GO" id="GO:0008705">
    <property type="term" value="F:methionine synthase activity"/>
    <property type="evidence" value="ECO:0007669"/>
    <property type="project" value="UniProtKB-EC"/>
</dbReference>
<dbReference type="GO" id="GO:0031419">
    <property type="term" value="F:cobalamin binding"/>
    <property type="evidence" value="ECO:0007669"/>
    <property type="project" value="UniProtKB-KW"/>
</dbReference>
<evidence type="ECO:0000256" key="14">
    <source>
        <dbReference type="ARBA" id="ARBA00022833"/>
    </source>
</evidence>
<evidence type="ECO:0000256" key="7">
    <source>
        <dbReference type="ARBA" id="ARBA00013998"/>
    </source>
</evidence>
<dbReference type="InterPro" id="IPR036589">
    <property type="entry name" value="HCY_dom_sf"/>
</dbReference>
<keyword evidence="11 19" id="KW-0808">Transferase</keyword>
<keyword evidence="12" id="KW-0949">S-adenosyl-L-methionine</keyword>
<comment type="similarity">
    <text evidence="5">Belongs to the vitamin-B12 dependent methionine synthase family.</text>
</comment>
<evidence type="ECO:0000259" key="21">
    <source>
        <dbReference type="PROSITE" id="PS50972"/>
    </source>
</evidence>
<dbReference type="Gene3D" id="3.20.20.330">
    <property type="entry name" value="Homocysteine-binding-like domain"/>
    <property type="match status" value="1"/>
</dbReference>
<evidence type="ECO:0000256" key="9">
    <source>
        <dbReference type="ARBA" id="ARBA00022605"/>
    </source>
</evidence>
<dbReference type="InterPro" id="IPR000489">
    <property type="entry name" value="Pterin-binding_dom"/>
</dbReference>
<evidence type="ECO:0000256" key="11">
    <source>
        <dbReference type="ARBA" id="ARBA00022679"/>
    </source>
</evidence>
<evidence type="ECO:0000256" key="12">
    <source>
        <dbReference type="ARBA" id="ARBA00022691"/>
    </source>
</evidence>
<dbReference type="GO" id="GO:0032259">
    <property type="term" value="P:methylation"/>
    <property type="evidence" value="ECO:0007669"/>
    <property type="project" value="UniProtKB-KW"/>
</dbReference>
<sequence>MPFLEDLQNQIMFFDGAMGTMLQQAGLQAGEKPEEWNFTHPETIQEIHTAYLRAGCRILSSNTFGANSIKMGERAGEAVARGVALARQAVARWGRPNCYVACDIGPTGKLLQPIGDLSFQDAYDTFAQMVRAGEKAGADLILLETFSDTLEIKAALLAAKENSKLPVAATMIFDAQGKLLTGADIPGVVALLEGLGADAIGMNCGLGPDQFEMLLPAFLEYSSLPVIVNPNAGMPRTENGQTVFDVPPETYAASMERMARRGARLLGGCCGTTPAHLEAMVKICRDLPPLPVIQKKQTLVSSYSKTVEIGEKPVIIGERINPTGKKLMKQALREKDLTYVVREGLMQKDHGAHILDVNVGLPEIDEKEMMDRVLFELQSVIDLPLQIDSSSPRVLESALRAYNGKAMVNSVSGKRESMEAVFPLVAKYGGVVVALTLDENGIPETAEGRLAIAEKIVRTAASYGIQPKDIVVDALTMTVSSATDAAKVTLEAVGLIKEKLGVRTILGVSNVSFGLPQREILNAGFYTLALYRGLDAAIINPASEAMMRAYYGYLALMGLDTNFDAYINKFSQAETPVPAVQSANQAASLYDAVLCGLKAEAAGAAKAYLDLGKEPLKIINEELVPALDVVGKGFEEGTVFLPKLLMSAEAAKSAFEVIKEHLMRLGKTQEKREKIILATVKGDIHDIGKNIVKVLLENYGYDVIDLGKDVAEEKIVEEALKNQVQLIGLSALMTTTVLHMESTIQMLKKAKPDCKVMVGGAVLTQEYADQIGADFYGKDAMASVYYAQQLFHHTT</sequence>
<evidence type="ECO:0000313" key="24">
    <source>
        <dbReference type="EMBL" id="MBC8537575.1"/>
    </source>
</evidence>
<dbReference type="GO" id="GO:0046872">
    <property type="term" value="F:metal ion binding"/>
    <property type="evidence" value="ECO:0007669"/>
    <property type="project" value="UniProtKB-KW"/>
</dbReference>
<evidence type="ECO:0000256" key="3">
    <source>
        <dbReference type="ARBA" id="ARBA00001956"/>
    </source>
</evidence>
<dbReference type="PANTHER" id="PTHR45833">
    <property type="entry name" value="METHIONINE SYNTHASE"/>
    <property type="match status" value="1"/>
</dbReference>
<feature type="domain" description="B12-binding N-terminal" evidence="23">
    <location>
        <begin position="576"/>
        <end position="670"/>
    </location>
</feature>
<keyword evidence="15" id="KW-0486">Methionine biosynthesis</keyword>
<evidence type="ECO:0000256" key="13">
    <source>
        <dbReference type="ARBA" id="ARBA00022723"/>
    </source>
</evidence>
<dbReference type="EC" id="2.1.1.13" evidence="6"/>
<dbReference type="GO" id="GO:0046653">
    <property type="term" value="P:tetrahydrofolate metabolic process"/>
    <property type="evidence" value="ECO:0007669"/>
    <property type="project" value="TreeGrafter"/>
</dbReference>
<dbReference type="SUPFAM" id="SSF52242">
    <property type="entry name" value="Cobalamin (vitamin B12)-binding domain"/>
    <property type="match status" value="1"/>
</dbReference>
<evidence type="ECO:0000256" key="8">
    <source>
        <dbReference type="ARBA" id="ARBA00022603"/>
    </source>
</evidence>
<dbReference type="InterPro" id="IPR050554">
    <property type="entry name" value="Met_Synthase/Corrinoid"/>
</dbReference>
<name>A0A926HW22_9FIRM</name>
<evidence type="ECO:0000256" key="1">
    <source>
        <dbReference type="ARBA" id="ARBA00001700"/>
    </source>
</evidence>
<dbReference type="RefSeq" id="WP_249279476.1">
    <property type="nucleotide sequence ID" value="NZ_JACRSS010000001.1"/>
</dbReference>
<dbReference type="GO" id="GO:0050667">
    <property type="term" value="P:homocysteine metabolic process"/>
    <property type="evidence" value="ECO:0007669"/>
    <property type="project" value="TreeGrafter"/>
</dbReference>
<dbReference type="SUPFAM" id="SSF82282">
    <property type="entry name" value="Homocysteine S-methyltransferase"/>
    <property type="match status" value="1"/>
</dbReference>
<keyword evidence="8 19" id="KW-0489">Methyltransferase</keyword>
<dbReference type="PANTHER" id="PTHR45833:SF1">
    <property type="entry name" value="METHIONINE SYNTHASE"/>
    <property type="match status" value="1"/>
</dbReference>
<evidence type="ECO:0000256" key="6">
    <source>
        <dbReference type="ARBA" id="ARBA00012032"/>
    </source>
</evidence>
<evidence type="ECO:0000256" key="2">
    <source>
        <dbReference type="ARBA" id="ARBA00001947"/>
    </source>
</evidence>
<evidence type="ECO:0000313" key="25">
    <source>
        <dbReference type="Proteomes" id="UP000617951"/>
    </source>
</evidence>
<proteinExistence type="inferred from homology"/>
<keyword evidence="10" id="KW-0846">Cobalamin</keyword>
<evidence type="ECO:0000256" key="18">
    <source>
        <dbReference type="ARBA" id="ARBA00031040"/>
    </source>
</evidence>
<dbReference type="Proteomes" id="UP000617951">
    <property type="component" value="Unassembled WGS sequence"/>
</dbReference>
<feature type="binding site" evidence="19">
    <location>
        <position position="269"/>
    </location>
    <ligand>
        <name>Zn(2+)</name>
        <dbReference type="ChEBI" id="CHEBI:29105"/>
    </ligand>
</feature>
<dbReference type="Gene3D" id="3.40.50.280">
    <property type="entry name" value="Cobalamin-binding domain"/>
    <property type="match status" value="1"/>
</dbReference>
<dbReference type="Pfam" id="PF02310">
    <property type="entry name" value="B12-binding"/>
    <property type="match status" value="1"/>
</dbReference>
<dbReference type="Gene3D" id="3.20.20.20">
    <property type="entry name" value="Dihydropteroate synthase-like"/>
    <property type="match status" value="1"/>
</dbReference>
<dbReference type="PROSITE" id="PS50970">
    <property type="entry name" value="HCY"/>
    <property type="match status" value="1"/>
</dbReference>
<keyword evidence="9" id="KW-0028">Amino-acid biosynthesis</keyword>
<comment type="cofactor">
    <cofactor evidence="2 19">
        <name>Zn(2+)</name>
        <dbReference type="ChEBI" id="CHEBI:29105"/>
    </cofactor>
</comment>
<dbReference type="NCBIfam" id="NF005719">
    <property type="entry name" value="PRK07535.1"/>
    <property type="match status" value="1"/>
</dbReference>
<evidence type="ECO:0000256" key="17">
    <source>
        <dbReference type="ARBA" id="ARBA00025552"/>
    </source>
</evidence>
<dbReference type="AlphaFoldDB" id="A0A926HW22"/>
<comment type="cofactor">
    <cofactor evidence="3">
        <name>methylcob(III)alamin</name>
        <dbReference type="ChEBI" id="CHEBI:28115"/>
    </cofactor>
</comment>